<dbReference type="Proteomes" id="UP000756530">
    <property type="component" value="Unassembled WGS sequence"/>
</dbReference>
<reference evidence="1 2" key="1">
    <citation type="submission" date="2021-05" db="EMBL/GenBank/DDBJ databases">
        <title>Culturable bacteria isolated from Daya Bay.</title>
        <authorList>
            <person name="Zheng W."/>
            <person name="Yu S."/>
            <person name="Huang Y."/>
        </authorList>
    </citation>
    <scope>NUCLEOTIDE SEQUENCE [LARGE SCALE GENOMIC DNA]</scope>
    <source>
        <strain evidence="1 2">DP4N28-5</strain>
    </source>
</reference>
<protein>
    <recommendedName>
        <fullName evidence="3">Alpha/beta hydrolase</fullName>
    </recommendedName>
</protein>
<evidence type="ECO:0008006" key="3">
    <source>
        <dbReference type="Google" id="ProtNLM"/>
    </source>
</evidence>
<evidence type="ECO:0000313" key="1">
    <source>
        <dbReference type="EMBL" id="MBV7380780.1"/>
    </source>
</evidence>
<evidence type="ECO:0000313" key="2">
    <source>
        <dbReference type="Proteomes" id="UP000756530"/>
    </source>
</evidence>
<comment type="caution">
    <text evidence="1">The sequence shown here is derived from an EMBL/GenBank/DDBJ whole genome shotgun (WGS) entry which is preliminary data.</text>
</comment>
<dbReference type="EMBL" id="JAHUZE010000004">
    <property type="protein sequence ID" value="MBV7380780.1"/>
    <property type="molecule type" value="Genomic_DNA"/>
</dbReference>
<proteinExistence type="predicted"/>
<accession>A0ABS6T6F1</accession>
<dbReference type="RefSeq" id="WP_218393965.1">
    <property type="nucleotide sequence ID" value="NZ_JAHUZE010000004.1"/>
</dbReference>
<name>A0ABS6T6F1_9RHOB</name>
<organism evidence="1 2">
    <name type="scientific">Maritimibacter dapengensis</name>
    <dbReference type="NCBI Taxonomy" id="2836868"/>
    <lineage>
        <taxon>Bacteria</taxon>
        <taxon>Pseudomonadati</taxon>
        <taxon>Pseudomonadota</taxon>
        <taxon>Alphaproteobacteria</taxon>
        <taxon>Rhodobacterales</taxon>
        <taxon>Roseobacteraceae</taxon>
        <taxon>Maritimibacter</taxon>
    </lineage>
</organism>
<keyword evidence="2" id="KW-1185">Reference proteome</keyword>
<gene>
    <name evidence="1" type="ORF">KJP28_17780</name>
</gene>
<sequence length="251" mass="27678">MSASIHFLRPYHEAFLDEIPLMWRQPGEAPTGITIHIPDLGQRKEDNLALLDRLADDEGQVAITLDLARHGRRRDDDQLGLAIRENYARVLWTLLGNTVFDIPTVTTWARHRFGDLPLSLSGMGLGGDAALAAARMVTKVDRVTCVGGSPDWSAPLDGFDEVTGAPDARAAMFRQTLEPMRNPADYVGQRIHFLKTARDGRAAAIDTFKSRILDLAIGEGGEIVTTTLTPREGINFSDPLVWWPHMSRTAA</sequence>